<dbReference type="GO" id="GO:0005524">
    <property type="term" value="F:ATP binding"/>
    <property type="evidence" value="ECO:0007669"/>
    <property type="project" value="UniProtKB-KW"/>
</dbReference>
<dbReference type="InterPro" id="IPR032675">
    <property type="entry name" value="LRR_dom_sf"/>
</dbReference>
<name>A0A2G2VQD1_CAPBA</name>
<dbReference type="InterPro" id="IPR056789">
    <property type="entry name" value="LRR_R13L1-DRL21"/>
</dbReference>
<evidence type="ECO:0000313" key="12">
    <source>
        <dbReference type="Proteomes" id="UP000224567"/>
    </source>
</evidence>
<evidence type="ECO:0000256" key="6">
    <source>
        <dbReference type="ARBA" id="ARBA00022840"/>
    </source>
</evidence>
<keyword evidence="6" id="KW-0067">ATP-binding</keyword>
<dbReference type="Gene3D" id="3.80.10.10">
    <property type="entry name" value="Ribonuclease Inhibitor"/>
    <property type="match status" value="1"/>
</dbReference>
<protein>
    <recommendedName>
        <fullName evidence="13">NB-ARC domain-containing protein</fullName>
    </recommendedName>
</protein>
<evidence type="ECO:0000259" key="8">
    <source>
        <dbReference type="Pfam" id="PF00931"/>
    </source>
</evidence>
<comment type="similarity">
    <text evidence="1">Belongs to the disease resistance NB-LRR family.</text>
</comment>
<keyword evidence="5" id="KW-0611">Plant defense</keyword>
<dbReference type="OrthoDB" id="37484at2759"/>
<dbReference type="SUPFAM" id="SSF52058">
    <property type="entry name" value="L domain-like"/>
    <property type="match status" value="1"/>
</dbReference>
<dbReference type="FunFam" id="3.40.50.300:FF:001091">
    <property type="entry name" value="Probable disease resistance protein At1g61300"/>
    <property type="match status" value="1"/>
</dbReference>
<accession>A0A2G2VQD1</accession>
<dbReference type="PANTHER" id="PTHR36766">
    <property type="entry name" value="PLANT BROAD-SPECTRUM MILDEW RESISTANCE PROTEIN RPW8"/>
    <property type="match status" value="1"/>
</dbReference>
<feature type="coiled-coil region" evidence="7">
    <location>
        <begin position="27"/>
        <end position="70"/>
    </location>
</feature>
<evidence type="ECO:0000256" key="5">
    <source>
        <dbReference type="ARBA" id="ARBA00022821"/>
    </source>
</evidence>
<dbReference type="InterPro" id="IPR041118">
    <property type="entry name" value="Rx_N"/>
</dbReference>
<dbReference type="PRINTS" id="PR00364">
    <property type="entry name" value="DISEASERSIST"/>
</dbReference>
<feature type="domain" description="Disease resistance N-terminal" evidence="9">
    <location>
        <begin position="3"/>
        <end position="56"/>
    </location>
</feature>
<dbReference type="AlphaFoldDB" id="A0A2G2VQD1"/>
<keyword evidence="2" id="KW-0433">Leucine-rich repeat</keyword>
<evidence type="ECO:0008006" key="13">
    <source>
        <dbReference type="Google" id="ProtNLM"/>
    </source>
</evidence>
<keyword evidence="7" id="KW-0175">Coiled coil</keyword>
<feature type="domain" description="R13L1/DRL21-like LRR repeat region" evidence="10">
    <location>
        <begin position="427"/>
        <end position="514"/>
    </location>
</feature>
<dbReference type="GO" id="GO:0043531">
    <property type="term" value="F:ADP binding"/>
    <property type="evidence" value="ECO:0007669"/>
    <property type="project" value="InterPro"/>
</dbReference>
<proteinExistence type="inferred from homology"/>
<dbReference type="Pfam" id="PF18052">
    <property type="entry name" value="Rx_N"/>
    <property type="match status" value="1"/>
</dbReference>
<dbReference type="Gene3D" id="1.20.5.4130">
    <property type="match status" value="1"/>
</dbReference>
<keyword evidence="4" id="KW-0547">Nucleotide-binding</keyword>
<dbReference type="Proteomes" id="UP000224567">
    <property type="component" value="Unassembled WGS sequence"/>
</dbReference>
<dbReference type="SUPFAM" id="SSF52540">
    <property type="entry name" value="P-loop containing nucleoside triphosphate hydrolases"/>
    <property type="match status" value="1"/>
</dbReference>
<organism evidence="11 12">
    <name type="scientific">Capsicum baccatum</name>
    <name type="common">Peruvian pepper</name>
    <dbReference type="NCBI Taxonomy" id="33114"/>
    <lineage>
        <taxon>Eukaryota</taxon>
        <taxon>Viridiplantae</taxon>
        <taxon>Streptophyta</taxon>
        <taxon>Embryophyta</taxon>
        <taxon>Tracheophyta</taxon>
        <taxon>Spermatophyta</taxon>
        <taxon>Magnoliopsida</taxon>
        <taxon>eudicotyledons</taxon>
        <taxon>Gunneridae</taxon>
        <taxon>Pentapetalae</taxon>
        <taxon>asterids</taxon>
        <taxon>lamiids</taxon>
        <taxon>Solanales</taxon>
        <taxon>Solanaceae</taxon>
        <taxon>Solanoideae</taxon>
        <taxon>Capsiceae</taxon>
        <taxon>Capsicum</taxon>
    </lineage>
</organism>
<feature type="domain" description="NB-ARC" evidence="8">
    <location>
        <begin position="103"/>
        <end position="255"/>
    </location>
</feature>
<dbReference type="Gene3D" id="3.40.50.300">
    <property type="entry name" value="P-loop containing nucleotide triphosphate hydrolases"/>
    <property type="match status" value="1"/>
</dbReference>
<evidence type="ECO:0000256" key="3">
    <source>
        <dbReference type="ARBA" id="ARBA00022737"/>
    </source>
</evidence>
<reference evidence="11 12" key="1">
    <citation type="journal article" date="2017" name="Genome Biol.">
        <title>New reference genome sequences of hot pepper reveal the massive evolution of plant disease-resistance genes by retroduplication.</title>
        <authorList>
            <person name="Kim S."/>
            <person name="Park J."/>
            <person name="Yeom S.I."/>
            <person name="Kim Y.M."/>
            <person name="Seo E."/>
            <person name="Kim K.T."/>
            <person name="Kim M.S."/>
            <person name="Lee J.M."/>
            <person name="Cheong K."/>
            <person name="Shin H.S."/>
            <person name="Kim S.B."/>
            <person name="Han K."/>
            <person name="Lee J."/>
            <person name="Park M."/>
            <person name="Lee H.A."/>
            <person name="Lee H.Y."/>
            <person name="Lee Y."/>
            <person name="Oh S."/>
            <person name="Lee J.H."/>
            <person name="Choi E."/>
            <person name="Choi E."/>
            <person name="Lee S.E."/>
            <person name="Jeon J."/>
            <person name="Kim H."/>
            <person name="Choi G."/>
            <person name="Song H."/>
            <person name="Lee J."/>
            <person name="Lee S.C."/>
            <person name="Kwon J.K."/>
            <person name="Lee H.Y."/>
            <person name="Koo N."/>
            <person name="Hong Y."/>
            <person name="Kim R.W."/>
            <person name="Kang W.H."/>
            <person name="Huh J.H."/>
            <person name="Kang B.C."/>
            <person name="Yang T.J."/>
            <person name="Lee Y.H."/>
            <person name="Bennetzen J.L."/>
            <person name="Choi D."/>
        </authorList>
    </citation>
    <scope>NUCLEOTIDE SEQUENCE [LARGE SCALE GENOMIC DNA]</scope>
    <source>
        <strain evidence="12">cv. PBC81</strain>
    </source>
</reference>
<sequence>MTLVGLQAVLNDAENKQASNPHVSQWLDELRDAVNGAENLMERLNYEALRLKVEEKLEDTIETLEDLQKQIGLLGLKEHFASTKRETRTPSTSVVESDVFGRQNEIERLIDRLTSREASEKNLTIVSIVGMGGMGKTTLAQVVYNDKKVTDHFDLKGWFCVSEAYDALRITKGLLQEIGSFDLKVDDNLNQLQVKLKERLNGKRFLIVLDDMWNENYGEWNDFRNIFVQGGSGSKIIVTTHKESVALMMLEECQGSHMLEQSRHMSYSLGRGGDFEKLKPLSKSEKLRTLLPINAQYLYRPKLSKRVLHNILPSLRSSRALSLSRYAIVDLPNDLLIKLKLLRFLDLSWTQIKKLPDSICALYNLETLLLSSCIFLEELPLQMEKLINLRHLDISSTFRLKMPLHLSKLKSLQVLVGAKFLLGGWRMEDLGEAHYLYGSLSILALQTVVDRREAMKAKMREKNHVEKLLLKWSESDADNSQTERDILDELRPQTNIKELEISRYRGTQFPNWLADH</sequence>
<evidence type="ECO:0000256" key="2">
    <source>
        <dbReference type="ARBA" id="ARBA00022614"/>
    </source>
</evidence>
<dbReference type="InterPro" id="IPR027417">
    <property type="entry name" value="P-loop_NTPase"/>
</dbReference>
<evidence type="ECO:0000256" key="7">
    <source>
        <dbReference type="SAM" id="Coils"/>
    </source>
</evidence>
<reference evidence="12" key="2">
    <citation type="journal article" date="2017" name="J. Anim. Genet.">
        <title>Multiple reference genome sequences of hot pepper reveal the massive evolution of plant disease resistance genes by retroduplication.</title>
        <authorList>
            <person name="Kim S."/>
            <person name="Park J."/>
            <person name="Yeom S.-I."/>
            <person name="Kim Y.-M."/>
            <person name="Seo E."/>
            <person name="Kim K.-T."/>
            <person name="Kim M.-S."/>
            <person name="Lee J.M."/>
            <person name="Cheong K."/>
            <person name="Shin H.-S."/>
            <person name="Kim S.-B."/>
            <person name="Han K."/>
            <person name="Lee J."/>
            <person name="Park M."/>
            <person name="Lee H.-A."/>
            <person name="Lee H.-Y."/>
            <person name="Lee Y."/>
            <person name="Oh S."/>
            <person name="Lee J.H."/>
            <person name="Choi E."/>
            <person name="Choi E."/>
            <person name="Lee S.E."/>
            <person name="Jeon J."/>
            <person name="Kim H."/>
            <person name="Choi G."/>
            <person name="Song H."/>
            <person name="Lee J."/>
            <person name="Lee S.-C."/>
            <person name="Kwon J.-K."/>
            <person name="Lee H.-Y."/>
            <person name="Koo N."/>
            <person name="Hong Y."/>
            <person name="Kim R.W."/>
            <person name="Kang W.-H."/>
            <person name="Huh J.H."/>
            <person name="Kang B.-C."/>
            <person name="Yang T.-J."/>
            <person name="Lee Y.-H."/>
            <person name="Bennetzen J.L."/>
            <person name="Choi D."/>
        </authorList>
    </citation>
    <scope>NUCLEOTIDE SEQUENCE [LARGE SCALE GENOMIC DNA]</scope>
    <source>
        <strain evidence="12">cv. PBC81</strain>
    </source>
</reference>
<comment type="caution">
    <text evidence="11">The sequence shown here is derived from an EMBL/GenBank/DDBJ whole genome shotgun (WGS) entry which is preliminary data.</text>
</comment>
<evidence type="ECO:0000259" key="9">
    <source>
        <dbReference type="Pfam" id="PF18052"/>
    </source>
</evidence>
<dbReference type="Pfam" id="PF00931">
    <property type="entry name" value="NB-ARC"/>
    <property type="match status" value="1"/>
</dbReference>
<evidence type="ECO:0000259" key="10">
    <source>
        <dbReference type="Pfam" id="PF25019"/>
    </source>
</evidence>
<evidence type="ECO:0000256" key="4">
    <source>
        <dbReference type="ARBA" id="ARBA00022741"/>
    </source>
</evidence>
<dbReference type="PANTHER" id="PTHR36766:SF40">
    <property type="entry name" value="DISEASE RESISTANCE PROTEIN RGA3"/>
    <property type="match status" value="1"/>
</dbReference>
<dbReference type="Pfam" id="PF25019">
    <property type="entry name" value="LRR_R13L1-DRL21"/>
    <property type="match status" value="1"/>
</dbReference>
<keyword evidence="12" id="KW-1185">Reference proteome</keyword>
<evidence type="ECO:0000256" key="1">
    <source>
        <dbReference type="ARBA" id="ARBA00008894"/>
    </source>
</evidence>
<dbReference type="EMBL" id="MLFT02000011">
    <property type="protein sequence ID" value="PHT35184.1"/>
    <property type="molecule type" value="Genomic_DNA"/>
</dbReference>
<dbReference type="InterPro" id="IPR002182">
    <property type="entry name" value="NB-ARC"/>
</dbReference>
<keyword evidence="3" id="KW-0677">Repeat</keyword>
<dbReference type="GO" id="GO:0051707">
    <property type="term" value="P:response to other organism"/>
    <property type="evidence" value="ECO:0007669"/>
    <property type="project" value="UniProtKB-ARBA"/>
</dbReference>
<gene>
    <name evidence="11" type="ORF">CQW23_26984</name>
</gene>
<evidence type="ECO:0000313" key="11">
    <source>
        <dbReference type="EMBL" id="PHT35184.1"/>
    </source>
</evidence>
<dbReference type="GO" id="GO:0006952">
    <property type="term" value="P:defense response"/>
    <property type="evidence" value="ECO:0007669"/>
    <property type="project" value="UniProtKB-KW"/>
</dbReference>